<dbReference type="Proteomes" id="UP000679749">
    <property type="component" value="Unassembled WGS sequence"/>
</dbReference>
<sequence length="274" mass="30365">MKESKLDRELNAFVNQQRNTVVPAAFSKGIDQALANLPGFTENKPLKKKSRKWLYSAAAAGFLGVGILGSGFASPAMADMLIKVPGLNFIFSAVYKDVSKEQEDPHLLRGSQFHYGEKGPFNTEGVSVKVKIFTDYTEEVESYIGMKIPHLDRNADHLTIRVDKHGEKQFEIIEMGSLNGEDVVLSVVPYAVNSPQFEGQSVNPVIGPTIDISGVKADMLSYQFSQTDKENRTNYITWKRNKFTFVLAGTASIEKLTGIAKNIDNQAINLEKNK</sequence>
<reference evidence="2" key="1">
    <citation type="submission" date="2021-05" db="EMBL/GenBank/DDBJ databases">
        <title>Novel Bacillus species.</title>
        <authorList>
            <person name="Liu G."/>
        </authorList>
    </citation>
    <scope>NUCLEOTIDE SEQUENCE</scope>
    <source>
        <strain evidence="2">FJAT-49825</strain>
    </source>
</reference>
<gene>
    <name evidence="2" type="ORF">KHA99_04670</name>
</gene>
<dbReference type="RefSeq" id="WP_213116240.1">
    <property type="nucleotide sequence ID" value="NZ_JAGYPF010000001.1"/>
</dbReference>
<keyword evidence="3" id="KW-1185">Reference proteome</keyword>
<evidence type="ECO:0000313" key="3">
    <source>
        <dbReference type="Proteomes" id="UP000679749"/>
    </source>
</evidence>
<name>A0A942YTD1_9BACI</name>
<proteinExistence type="predicted"/>
<evidence type="ECO:0000313" key="2">
    <source>
        <dbReference type="EMBL" id="MBS4211752.1"/>
    </source>
</evidence>
<protein>
    <submittedName>
        <fullName evidence="2">DUF4179 domain-containing protein</fullName>
    </submittedName>
</protein>
<dbReference type="EMBL" id="JAGYPF010000001">
    <property type="protein sequence ID" value="MBS4211752.1"/>
    <property type="molecule type" value="Genomic_DNA"/>
</dbReference>
<organism evidence="2 3">
    <name type="scientific">Neobacillus rhizophilus</name>
    <dbReference type="NCBI Taxonomy" id="2833579"/>
    <lineage>
        <taxon>Bacteria</taxon>
        <taxon>Bacillati</taxon>
        <taxon>Bacillota</taxon>
        <taxon>Bacilli</taxon>
        <taxon>Bacillales</taxon>
        <taxon>Bacillaceae</taxon>
        <taxon>Neobacillus</taxon>
    </lineage>
</organism>
<keyword evidence="1" id="KW-0812">Transmembrane</keyword>
<feature type="transmembrane region" description="Helical" evidence="1">
    <location>
        <begin position="53"/>
        <end position="73"/>
    </location>
</feature>
<accession>A0A942YTD1</accession>
<keyword evidence="1" id="KW-0472">Membrane</keyword>
<dbReference type="AlphaFoldDB" id="A0A942YTD1"/>
<comment type="caution">
    <text evidence="2">The sequence shown here is derived from an EMBL/GenBank/DDBJ whole genome shotgun (WGS) entry which is preliminary data.</text>
</comment>
<evidence type="ECO:0000256" key="1">
    <source>
        <dbReference type="SAM" id="Phobius"/>
    </source>
</evidence>
<keyword evidence="1" id="KW-1133">Transmembrane helix</keyword>